<name>A0A4P7NI75_PYROR</name>
<gene>
    <name evidence="2" type="ORF">PoMZ_08647</name>
</gene>
<sequence>MPRGCYHTETARTRYLVESQDTWKTSLNDSKVPGPMTAPPSQDHEVQSNGLEASCQYNDDLCSELHPFSSFPDFPSLRTTAYDLGTTLPPADMLGTYELVSDHISTASANHNRPKNVSQASLSAVNLAHVPVLCAAHTDQTFLVCRGLIRSERQIWAYRLLRLRGLKGSCGSQRTPNFQVALDSSVVQIQQPGDVIYNDTTKDPASENSEVAWSSSLVLIFPSDIWRSRTRDDLSHSVEKRVGALQG</sequence>
<dbReference type="Proteomes" id="UP000294847">
    <property type="component" value="Chromosome 4"/>
</dbReference>
<evidence type="ECO:0000256" key="1">
    <source>
        <dbReference type="SAM" id="MobiDB-lite"/>
    </source>
</evidence>
<reference evidence="2 3" key="1">
    <citation type="journal article" date="2019" name="Mol. Biol. Evol.">
        <title>Blast fungal genomes show frequent chromosomal changes, gene gains and losses, and effector gene turnover.</title>
        <authorList>
            <person name="Gomez Luciano L.B."/>
            <person name="Jason Tsai I."/>
            <person name="Chuma I."/>
            <person name="Tosa Y."/>
            <person name="Chen Y.H."/>
            <person name="Li J.Y."/>
            <person name="Li M.Y."/>
            <person name="Jade Lu M.Y."/>
            <person name="Nakayashiki H."/>
            <person name="Li W.H."/>
        </authorList>
    </citation>
    <scope>NUCLEOTIDE SEQUENCE [LARGE SCALE GENOMIC DNA]</scope>
    <source>
        <strain evidence="2">MZ5-1-6</strain>
    </source>
</reference>
<evidence type="ECO:0000313" key="2">
    <source>
        <dbReference type="EMBL" id="QBZ61693.1"/>
    </source>
</evidence>
<evidence type="ECO:0000313" key="3">
    <source>
        <dbReference type="Proteomes" id="UP000294847"/>
    </source>
</evidence>
<organism evidence="2 3">
    <name type="scientific">Pyricularia oryzae</name>
    <name type="common">Rice blast fungus</name>
    <name type="synonym">Magnaporthe oryzae</name>
    <dbReference type="NCBI Taxonomy" id="318829"/>
    <lineage>
        <taxon>Eukaryota</taxon>
        <taxon>Fungi</taxon>
        <taxon>Dikarya</taxon>
        <taxon>Ascomycota</taxon>
        <taxon>Pezizomycotina</taxon>
        <taxon>Sordariomycetes</taxon>
        <taxon>Sordariomycetidae</taxon>
        <taxon>Magnaporthales</taxon>
        <taxon>Pyriculariaceae</taxon>
        <taxon>Pyricularia</taxon>
    </lineage>
</organism>
<dbReference type="AlphaFoldDB" id="A0A4P7NI75"/>
<feature type="region of interest" description="Disordered" evidence="1">
    <location>
        <begin position="26"/>
        <end position="47"/>
    </location>
</feature>
<dbReference type="EMBL" id="CP034207">
    <property type="protein sequence ID" value="QBZ61693.1"/>
    <property type="molecule type" value="Genomic_DNA"/>
</dbReference>
<proteinExistence type="predicted"/>
<protein>
    <submittedName>
        <fullName evidence="2">Uncharacterized protein</fullName>
    </submittedName>
</protein>
<accession>A0A4P7NI75</accession>